<dbReference type="PANTHER" id="PTHR48090:SF10">
    <property type="entry name" value="GLUCOSYL-3-PHOSPHOGLYCERATE SYNTHASE"/>
    <property type="match status" value="1"/>
</dbReference>
<evidence type="ECO:0000256" key="6">
    <source>
        <dbReference type="ARBA" id="ARBA00039022"/>
    </source>
</evidence>
<evidence type="ECO:0000313" key="11">
    <source>
        <dbReference type="EMBL" id="MFC5713301.1"/>
    </source>
</evidence>
<organism evidence="11 12">
    <name type="scientific">Thalassorhabdus alkalitolerans</name>
    <dbReference type="NCBI Taxonomy" id="2282697"/>
    <lineage>
        <taxon>Bacteria</taxon>
        <taxon>Bacillati</taxon>
        <taxon>Bacillota</taxon>
        <taxon>Bacilli</taxon>
        <taxon>Bacillales</taxon>
        <taxon>Bacillaceae</taxon>
        <taxon>Thalassorhabdus</taxon>
    </lineage>
</organism>
<feature type="domain" description="Glycosyltransferase 2-like" evidence="10">
    <location>
        <begin position="4"/>
        <end position="141"/>
    </location>
</feature>
<comment type="cofactor">
    <cofactor evidence="1">
        <name>Mg(2+)</name>
        <dbReference type="ChEBI" id="CHEBI:18420"/>
    </cofactor>
</comment>
<dbReference type="CDD" id="cd04179">
    <property type="entry name" value="DPM_DPG-synthase_like"/>
    <property type="match status" value="1"/>
</dbReference>
<keyword evidence="5" id="KW-0460">Magnesium</keyword>
<evidence type="ECO:0000313" key="12">
    <source>
        <dbReference type="Proteomes" id="UP001596142"/>
    </source>
</evidence>
<reference evidence="12" key="1">
    <citation type="journal article" date="2019" name="Int. J. Syst. Evol. Microbiol.">
        <title>The Global Catalogue of Microorganisms (GCM) 10K type strain sequencing project: providing services to taxonomists for standard genome sequencing and annotation.</title>
        <authorList>
            <consortium name="The Broad Institute Genomics Platform"/>
            <consortium name="The Broad Institute Genome Sequencing Center for Infectious Disease"/>
            <person name="Wu L."/>
            <person name="Ma J."/>
        </authorList>
    </citation>
    <scope>NUCLEOTIDE SEQUENCE [LARGE SCALE GENOMIC DNA]</scope>
    <source>
        <strain evidence="12">CECT 7184</strain>
    </source>
</reference>
<keyword evidence="3" id="KW-0328">Glycosyltransferase</keyword>
<comment type="similarity">
    <text evidence="2">Belongs to the glycosyltransferase 2 family.</text>
</comment>
<comment type="catalytic activity">
    <reaction evidence="8">
        <text>(2R)-3-phosphoglycerate + UDP-alpha-D-glucose = (2R)-2-O-(alpha-D-glucopyranosyl)-3-phospho-glycerate + UDP + H(+)</text>
        <dbReference type="Rhea" id="RHEA:31319"/>
        <dbReference type="ChEBI" id="CHEBI:15378"/>
        <dbReference type="ChEBI" id="CHEBI:58223"/>
        <dbReference type="ChEBI" id="CHEBI:58272"/>
        <dbReference type="ChEBI" id="CHEBI:58885"/>
        <dbReference type="ChEBI" id="CHEBI:62600"/>
        <dbReference type="EC" id="2.4.1.266"/>
    </reaction>
    <physiologicalReaction direction="left-to-right" evidence="8">
        <dbReference type="Rhea" id="RHEA:31320"/>
    </physiologicalReaction>
</comment>
<dbReference type="SUPFAM" id="SSF53448">
    <property type="entry name" value="Nucleotide-diphospho-sugar transferases"/>
    <property type="match status" value="1"/>
</dbReference>
<dbReference type="InterPro" id="IPR001173">
    <property type="entry name" value="Glyco_trans_2-like"/>
</dbReference>
<dbReference type="Gene3D" id="3.90.550.10">
    <property type="entry name" value="Spore Coat Polysaccharide Biosynthesis Protein SpsA, Chain A"/>
    <property type="match status" value="1"/>
</dbReference>
<gene>
    <name evidence="11" type="ORF">ACFPU1_10935</name>
</gene>
<dbReference type="EC" id="2.4.1.266" evidence="6"/>
<evidence type="ECO:0000256" key="2">
    <source>
        <dbReference type="ARBA" id="ARBA00006739"/>
    </source>
</evidence>
<evidence type="ECO:0000256" key="3">
    <source>
        <dbReference type="ARBA" id="ARBA00022676"/>
    </source>
</evidence>
<evidence type="ECO:0000256" key="7">
    <source>
        <dbReference type="ARBA" id="ARBA00040894"/>
    </source>
</evidence>
<dbReference type="PANTHER" id="PTHR48090">
    <property type="entry name" value="UNDECAPRENYL-PHOSPHATE 4-DEOXY-4-FORMAMIDO-L-ARABINOSE TRANSFERASE-RELATED"/>
    <property type="match status" value="1"/>
</dbReference>
<evidence type="ECO:0000259" key="10">
    <source>
        <dbReference type="Pfam" id="PF00535"/>
    </source>
</evidence>
<evidence type="ECO:0000256" key="8">
    <source>
        <dbReference type="ARBA" id="ARBA00048689"/>
    </source>
</evidence>
<evidence type="ECO:0000256" key="1">
    <source>
        <dbReference type="ARBA" id="ARBA00001946"/>
    </source>
</evidence>
<sequence length="222" mass="25155">MKTSVIIPAFNEGESIEKTLQALYEEDWIEEIIGVNDGSKDETGKVMEKYCDQVIHFKKNTGKSAALQAGWENSKGDIIMCLDGDLRGSAVFSQRLYTSLVENDSDMVIANVPAGRQSGRGIFKKRVQAQIYKKTGRHIQYPLSGQRAFKRAHLPLFQSMRSTGFGIETVMTLQALNNGLQILEIELPFTHKEYGKAVKGSWHRGKQWLEVERCLWNYGKQH</sequence>
<dbReference type="InterPro" id="IPR050256">
    <property type="entry name" value="Glycosyltransferase_2"/>
</dbReference>
<accession>A0ABW0YNH1</accession>
<name>A0ABW0YNH1_9BACI</name>
<dbReference type="Proteomes" id="UP001596142">
    <property type="component" value="Unassembled WGS sequence"/>
</dbReference>
<keyword evidence="4" id="KW-0808">Transferase</keyword>
<dbReference type="InterPro" id="IPR029044">
    <property type="entry name" value="Nucleotide-diphossugar_trans"/>
</dbReference>
<protein>
    <recommendedName>
        <fullName evidence="7">Glucosyl-3-phosphoglycerate synthase</fullName>
        <ecNumber evidence="6">2.4.1.266</ecNumber>
    </recommendedName>
</protein>
<keyword evidence="12" id="KW-1185">Reference proteome</keyword>
<comment type="caution">
    <text evidence="11">The sequence shown here is derived from an EMBL/GenBank/DDBJ whole genome shotgun (WGS) entry which is preliminary data.</text>
</comment>
<evidence type="ECO:0000256" key="9">
    <source>
        <dbReference type="ARBA" id="ARBA00048997"/>
    </source>
</evidence>
<evidence type="ECO:0000256" key="5">
    <source>
        <dbReference type="ARBA" id="ARBA00022842"/>
    </source>
</evidence>
<evidence type="ECO:0000256" key="4">
    <source>
        <dbReference type="ARBA" id="ARBA00022679"/>
    </source>
</evidence>
<dbReference type="Pfam" id="PF00535">
    <property type="entry name" value="Glycos_transf_2"/>
    <property type="match status" value="1"/>
</dbReference>
<comment type="catalytic activity">
    <reaction evidence="9">
        <text>an NDP-alpha-D-glucose + (2R)-3-phosphoglycerate = (2R)-2-O-(alpha-D-glucopyranosyl)-3-phospho-glycerate + a ribonucleoside 5'-diphosphate + H(+)</text>
        <dbReference type="Rhea" id="RHEA:47244"/>
        <dbReference type="ChEBI" id="CHEBI:15378"/>
        <dbReference type="ChEBI" id="CHEBI:57930"/>
        <dbReference type="ChEBI" id="CHEBI:58272"/>
        <dbReference type="ChEBI" id="CHEBI:62600"/>
        <dbReference type="ChEBI" id="CHEBI:76533"/>
        <dbReference type="EC" id="2.4.1.266"/>
    </reaction>
    <physiologicalReaction direction="left-to-right" evidence="9">
        <dbReference type="Rhea" id="RHEA:47245"/>
    </physiologicalReaction>
</comment>
<dbReference type="EMBL" id="JBHSOZ010000005">
    <property type="protein sequence ID" value="MFC5713301.1"/>
    <property type="molecule type" value="Genomic_DNA"/>
</dbReference>
<proteinExistence type="inferred from homology"/>
<dbReference type="RefSeq" id="WP_385940975.1">
    <property type="nucleotide sequence ID" value="NZ_JBHSOZ010000005.1"/>
</dbReference>